<evidence type="ECO:0000313" key="2">
    <source>
        <dbReference type="Proteomes" id="UP001054945"/>
    </source>
</evidence>
<keyword evidence="2" id="KW-1185">Reference proteome</keyword>
<dbReference type="AlphaFoldDB" id="A0AAV4UNF4"/>
<protein>
    <submittedName>
        <fullName evidence="1">Uncharacterized protein</fullName>
    </submittedName>
</protein>
<evidence type="ECO:0000313" key="1">
    <source>
        <dbReference type="EMBL" id="GIY59298.1"/>
    </source>
</evidence>
<dbReference type="Proteomes" id="UP001054945">
    <property type="component" value="Unassembled WGS sequence"/>
</dbReference>
<dbReference type="EMBL" id="BPLR01013193">
    <property type="protein sequence ID" value="GIY59298.1"/>
    <property type="molecule type" value="Genomic_DNA"/>
</dbReference>
<accession>A0AAV4UNF4</accession>
<gene>
    <name evidence="1" type="ORF">CEXT_366681</name>
</gene>
<organism evidence="1 2">
    <name type="scientific">Caerostris extrusa</name>
    <name type="common">Bark spider</name>
    <name type="synonym">Caerostris bankana</name>
    <dbReference type="NCBI Taxonomy" id="172846"/>
    <lineage>
        <taxon>Eukaryota</taxon>
        <taxon>Metazoa</taxon>
        <taxon>Ecdysozoa</taxon>
        <taxon>Arthropoda</taxon>
        <taxon>Chelicerata</taxon>
        <taxon>Arachnida</taxon>
        <taxon>Araneae</taxon>
        <taxon>Araneomorphae</taxon>
        <taxon>Entelegynae</taxon>
        <taxon>Araneoidea</taxon>
        <taxon>Araneidae</taxon>
        <taxon>Caerostris</taxon>
    </lineage>
</organism>
<proteinExistence type="predicted"/>
<name>A0AAV4UNF4_CAEEX</name>
<comment type="caution">
    <text evidence="1">The sequence shown here is derived from an EMBL/GenBank/DDBJ whole genome shotgun (WGS) entry which is preliminary data.</text>
</comment>
<sequence length="85" mass="9951">MCVLPQQQPFSYDDLYFVELLGCEAADEAPISMRLRSGNSPYLFVRYHSGFRSRTEQSCFHLLEFKPRVFHLRSEKPDFSTAQLD</sequence>
<reference evidence="1 2" key="1">
    <citation type="submission" date="2021-06" db="EMBL/GenBank/DDBJ databases">
        <title>Caerostris extrusa draft genome.</title>
        <authorList>
            <person name="Kono N."/>
            <person name="Arakawa K."/>
        </authorList>
    </citation>
    <scope>NUCLEOTIDE SEQUENCE [LARGE SCALE GENOMIC DNA]</scope>
</reference>